<accession>A0A6B2MF45</accession>
<feature type="transmembrane region" description="Helical" evidence="1">
    <location>
        <begin position="49"/>
        <end position="70"/>
    </location>
</feature>
<reference evidence="2" key="1">
    <citation type="submission" date="2019-11" db="EMBL/GenBank/DDBJ databases">
        <title>Burkholderia cenocepacia CF.</title>
        <authorList>
            <person name="Vianna E.F."/>
            <person name="Marques E.A."/>
            <person name="Albano R.M."/>
            <person name="Leao R.S."/>
        </authorList>
    </citation>
    <scope>NUCLEOTIDE SEQUENCE</scope>
    <source>
        <strain evidence="2">MS-2140</strain>
    </source>
</reference>
<evidence type="ECO:0000313" key="2">
    <source>
        <dbReference type="EMBL" id="NDV73904.1"/>
    </source>
</evidence>
<feature type="transmembrane region" description="Helical" evidence="1">
    <location>
        <begin position="229"/>
        <end position="253"/>
    </location>
</feature>
<sequence>MQFSTPPAHPSIARNILNKVPEVTLFFWFIKIMSTTVGETAADFLNADLGLGLTGTSLVMGGLLAVALFFQVRAKRYVPTLYWLTVVLVSVFGTLITDNLSDHLGVPLAVSTGVFSIALMAVFAIWYARERTLSIHHVDSVPRELFYWLAILITFALGTAAGDWFAEGLQLGYAYSALIFGGVIAAVSFARYVFKANAVLCFWLAYILTRPFGASLGDLLSQPHVNGGLGLGTTGTSALFLIAIIGLVGYLSFTQKRLGNER</sequence>
<keyword evidence="1" id="KW-1133">Transmembrane helix</keyword>
<evidence type="ECO:0008006" key="3">
    <source>
        <dbReference type="Google" id="ProtNLM"/>
    </source>
</evidence>
<feature type="transmembrane region" description="Helical" evidence="1">
    <location>
        <begin position="77"/>
        <end position="96"/>
    </location>
</feature>
<comment type="caution">
    <text evidence="2">The sequence shown here is derived from an EMBL/GenBank/DDBJ whole genome shotgun (WGS) entry which is preliminary data.</text>
</comment>
<feature type="transmembrane region" description="Helical" evidence="1">
    <location>
        <begin position="172"/>
        <end position="190"/>
    </location>
</feature>
<dbReference type="AlphaFoldDB" id="A0A6B2MF45"/>
<dbReference type="InterPro" id="IPR007136">
    <property type="entry name" value="DUF347"/>
</dbReference>
<protein>
    <recommendedName>
        <fullName evidence="3">Membrane-anchored protein</fullName>
    </recommendedName>
</protein>
<dbReference type="Pfam" id="PF03988">
    <property type="entry name" value="DUF347"/>
    <property type="match status" value="4"/>
</dbReference>
<gene>
    <name evidence="2" type="ORF">GFJ35_17745</name>
</gene>
<feature type="transmembrane region" description="Helical" evidence="1">
    <location>
        <begin position="197"/>
        <end position="217"/>
    </location>
</feature>
<name>A0A6B2MF45_9BURK</name>
<dbReference type="RefSeq" id="WP_163124564.1">
    <property type="nucleotide sequence ID" value="NZ_JAAEAM010000018.1"/>
</dbReference>
<keyword evidence="1" id="KW-0812">Transmembrane</keyword>
<keyword evidence="1" id="KW-0472">Membrane</keyword>
<feature type="transmembrane region" description="Helical" evidence="1">
    <location>
        <begin position="146"/>
        <end position="166"/>
    </location>
</feature>
<evidence type="ECO:0000256" key="1">
    <source>
        <dbReference type="SAM" id="Phobius"/>
    </source>
</evidence>
<dbReference type="EMBL" id="JAAEAM010000018">
    <property type="protein sequence ID" value="NDV73904.1"/>
    <property type="molecule type" value="Genomic_DNA"/>
</dbReference>
<feature type="transmembrane region" description="Helical" evidence="1">
    <location>
        <begin position="108"/>
        <end position="126"/>
    </location>
</feature>
<organism evidence="2">
    <name type="scientific">Burkholderia cenocepacia</name>
    <dbReference type="NCBI Taxonomy" id="95486"/>
    <lineage>
        <taxon>Bacteria</taxon>
        <taxon>Pseudomonadati</taxon>
        <taxon>Pseudomonadota</taxon>
        <taxon>Betaproteobacteria</taxon>
        <taxon>Burkholderiales</taxon>
        <taxon>Burkholderiaceae</taxon>
        <taxon>Burkholderia</taxon>
        <taxon>Burkholderia cepacia complex</taxon>
    </lineage>
</organism>
<proteinExistence type="predicted"/>